<dbReference type="Gene3D" id="3.30.40.10">
    <property type="entry name" value="Zinc/RING finger domain, C3HC4 (zinc finger)"/>
    <property type="match status" value="1"/>
</dbReference>
<sequence length="327" mass="37449">MEYEIKEGGVSQESDEEIQYLSGLENHGSSTVQRNNFAGAAADLEEDLACSVCLLLAVQPTTLVCGHTSCRVCLARWYFTSKKKECPMCRQAYHGLPMINIQLRNMIHKLYPDKARQRNREVLADEEATSLVQNYDKQLQKKNSSSEQETDIASFCAGIFIAICSFIVIYLAWYWQSSDTSLLVLKPVQTWKPKDVCQWVEELSWAAPYSSAVLDKHIDGNMLLSLETTNLESVFNMTDSMHQKAFMFAVELLREEGIKMPANLWEYKAVYPGRSLFLAFSMKDFPRTSLLYMYIYFYDDMFLPFVRITTGSGKNEPKLSLSQVRKL</sequence>
<gene>
    <name evidence="7" type="ORF">PoB_004253400</name>
</gene>
<dbReference type="Proteomes" id="UP000735302">
    <property type="component" value="Unassembled WGS sequence"/>
</dbReference>
<proteinExistence type="predicted"/>
<dbReference type="GO" id="GO:0005634">
    <property type="term" value="C:nucleus"/>
    <property type="evidence" value="ECO:0007669"/>
    <property type="project" value="TreeGrafter"/>
</dbReference>
<comment type="caution">
    <text evidence="7">The sequence shown here is derived from an EMBL/GenBank/DDBJ whole genome shotgun (WGS) entry which is preliminary data.</text>
</comment>
<evidence type="ECO:0000313" key="8">
    <source>
        <dbReference type="Proteomes" id="UP000735302"/>
    </source>
</evidence>
<dbReference type="SMART" id="SM00184">
    <property type="entry name" value="RING"/>
    <property type="match status" value="1"/>
</dbReference>
<feature type="domain" description="SAM" evidence="6">
    <location>
        <begin position="191"/>
        <end position="256"/>
    </location>
</feature>
<evidence type="ECO:0000256" key="1">
    <source>
        <dbReference type="ARBA" id="ARBA00022771"/>
    </source>
</evidence>
<keyword evidence="1 3" id="KW-0479">Metal-binding</keyword>
<dbReference type="PANTHER" id="PTHR15898">
    <property type="entry name" value="BIFUNCTIONAL APOPTOSIS REGULATOR"/>
    <property type="match status" value="1"/>
</dbReference>
<dbReference type="PROSITE" id="PS50089">
    <property type="entry name" value="ZF_RING_2"/>
    <property type="match status" value="1"/>
</dbReference>
<keyword evidence="1 3" id="KW-0863">Zinc-finger</keyword>
<reference evidence="7 8" key="1">
    <citation type="journal article" date="2021" name="Elife">
        <title>Chloroplast acquisition without the gene transfer in kleptoplastic sea slugs, Plakobranchus ocellatus.</title>
        <authorList>
            <person name="Maeda T."/>
            <person name="Takahashi S."/>
            <person name="Yoshida T."/>
            <person name="Shimamura S."/>
            <person name="Takaki Y."/>
            <person name="Nagai Y."/>
            <person name="Toyoda A."/>
            <person name="Suzuki Y."/>
            <person name="Arimoto A."/>
            <person name="Ishii H."/>
            <person name="Satoh N."/>
            <person name="Nishiyama T."/>
            <person name="Hasebe M."/>
            <person name="Maruyama T."/>
            <person name="Minagawa J."/>
            <person name="Obokata J."/>
            <person name="Shigenobu S."/>
        </authorList>
    </citation>
    <scope>NUCLEOTIDE SEQUENCE [LARGE SCALE GENOMIC DNA]</scope>
</reference>
<evidence type="ECO:0000259" key="5">
    <source>
        <dbReference type="PROSITE" id="PS50089"/>
    </source>
</evidence>
<evidence type="ECO:0000256" key="4">
    <source>
        <dbReference type="SAM" id="Phobius"/>
    </source>
</evidence>
<dbReference type="EMBL" id="BLXT01004638">
    <property type="protein sequence ID" value="GFO16029.1"/>
    <property type="molecule type" value="Genomic_DNA"/>
</dbReference>
<evidence type="ECO:0000313" key="7">
    <source>
        <dbReference type="EMBL" id="GFO16029.1"/>
    </source>
</evidence>
<dbReference type="InterPro" id="IPR001660">
    <property type="entry name" value="SAM"/>
</dbReference>
<dbReference type="GO" id="GO:0008270">
    <property type="term" value="F:zinc ion binding"/>
    <property type="evidence" value="ECO:0007669"/>
    <property type="project" value="UniProtKB-KW"/>
</dbReference>
<evidence type="ECO:0000259" key="6">
    <source>
        <dbReference type="PROSITE" id="PS50105"/>
    </source>
</evidence>
<dbReference type="InterPro" id="IPR013761">
    <property type="entry name" value="SAM/pointed_sf"/>
</dbReference>
<keyword evidence="4" id="KW-1133">Transmembrane helix</keyword>
<dbReference type="Pfam" id="PF00536">
    <property type="entry name" value="SAM_1"/>
    <property type="match status" value="1"/>
</dbReference>
<dbReference type="SMART" id="SM00454">
    <property type="entry name" value="SAM"/>
    <property type="match status" value="1"/>
</dbReference>
<keyword evidence="2" id="KW-0862">Zinc</keyword>
<name>A0AAV4BBB6_9GAST</name>
<feature type="domain" description="RING-type" evidence="5">
    <location>
        <begin position="50"/>
        <end position="90"/>
    </location>
</feature>
<accession>A0AAV4BBB6</accession>
<evidence type="ECO:0000256" key="2">
    <source>
        <dbReference type="ARBA" id="ARBA00022833"/>
    </source>
</evidence>
<protein>
    <submittedName>
        <fullName evidence="7">Bifunctional apoptosis regulator</fullName>
    </submittedName>
</protein>
<dbReference type="GO" id="GO:0043161">
    <property type="term" value="P:proteasome-mediated ubiquitin-dependent protein catabolic process"/>
    <property type="evidence" value="ECO:0007669"/>
    <property type="project" value="TreeGrafter"/>
</dbReference>
<dbReference type="SUPFAM" id="SSF57850">
    <property type="entry name" value="RING/U-box"/>
    <property type="match status" value="1"/>
</dbReference>
<dbReference type="InterPro" id="IPR013083">
    <property type="entry name" value="Znf_RING/FYVE/PHD"/>
</dbReference>
<dbReference type="AlphaFoldDB" id="A0AAV4BBB6"/>
<dbReference type="PANTHER" id="PTHR15898:SF13">
    <property type="entry name" value="BIFUNCTIONAL APOPTOSIS REGULATOR"/>
    <property type="match status" value="1"/>
</dbReference>
<dbReference type="GO" id="GO:0061630">
    <property type="term" value="F:ubiquitin protein ligase activity"/>
    <property type="evidence" value="ECO:0007669"/>
    <property type="project" value="TreeGrafter"/>
</dbReference>
<dbReference type="PROSITE" id="PS50105">
    <property type="entry name" value="SAM_DOMAIN"/>
    <property type="match status" value="1"/>
</dbReference>
<dbReference type="SUPFAM" id="SSF47769">
    <property type="entry name" value="SAM/Pointed domain"/>
    <property type="match status" value="1"/>
</dbReference>
<dbReference type="Pfam" id="PF13920">
    <property type="entry name" value="zf-C3HC4_3"/>
    <property type="match status" value="1"/>
</dbReference>
<dbReference type="Gene3D" id="1.10.150.50">
    <property type="entry name" value="Transcription Factor, Ets-1"/>
    <property type="match status" value="1"/>
</dbReference>
<keyword evidence="4" id="KW-0812">Transmembrane</keyword>
<keyword evidence="8" id="KW-1185">Reference proteome</keyword>
<feature type="transmembrane region" description="Helical" evidence="4">
    <location>
        <begin position="152"/>
        <end position="175"/>
    </location>
</feature>
<dbReference type="InterPro" id="IPR001841">
    <property type="entry name" value="Znf_RING"/>
</dbReference>
<keyword evidence="4" id="KW-0472">Membrane</keyword>
<organism evidence="7 8">
    <name type="scientific">Plakobranchus ocellatus</name>
    <dbReference type="NCBI Taxonomy" id="259542"/>
    <lineage>
        <taxon>Eukaryota</taxon>
        <taxon>Metazoa</taxon>
        <taxon>Spiralia</taxon>
        <taxon>Lophotrochozoa</taxon>
        <taxon>Mollusca</taxon>
        <taxon>Gastropoda</taxon>
        <taxon>Heterobranchia</taxon>
        <taxon>Euthyneura</taxon>
        <taxon>Panpulmonata</taxon>
        <taxon>Sacoglossa</taxon>
        <taxon>Placobranchoidea</taxon>
        <taxon>Plakobranchidae</taxon>
        <taxon>Plakobranchus</taxon>
    </lineage>
</organism>
<evidence type="ECO:0000256" key="3">
    <source>
        <dbReference type="PROSITE-ProRule" id="PRU00175"/>
    </source>
</evidence>